<name>A0A179HE64_PURLI</name>
<dbReference type="InterPro" id="IPR029069">
    <property type="entry name" value="HotDog_dom_sf"/>
</dbReference>
<gene>
    <name evidence="2" type="ORF">VFPBJ_01851</name>
</gene>
<evidence type="ECO:0000259" key="1">
    <source>
        <dbReference type="Pfam" id="PF01575"/>
    </source>
</evidence>
<dbReference type="InterPro" id="IPR002539">
    <property type="entry name" value="MaoC-like_dom"/>
</dbReference>
<organism evidence="2 3">
    <name type="scientific">Purpureocillium lilacinum</name>
    <name type="common">Paecilomyces lilacinus</name>
    <dbReference type="NCBI Taxonomy" id="33203"/>
    <lineage>
        <taxon>Eukaryota</taxon>
        <taxon>Fungi</taxon>
        <taxon>Dikarya</taxon>
        <taxon>Ascomycota</taxon>
        <taxon>Pezizomycotina</taxon>
        <taxon>Sordariomycetes</taxon>
        <taxon>Hypocreomycetidae</taxon>
        <taxon>Hypocreales</taxon>
        <taxon>Ophiocordycipitaceae</taxon>
        <taxon>Purpureocillium</taxon>
    </lineage>
</organism>
<dbReference type="EMBL" id="LSBH01000001">
    <property type="protein sequence ID" value="OAQ87810.1"/>
    <property type="molecule type" value="Genomic_DNA"/>
</dbReference>
<dbReference type="SUPFAM" id="SSF54637">
    <property type="entry name" value="Thioesterase/thiol ester dehydrase-isomerase"/>
    <property type="match status" value="1"/>
</dbReference>
<comment type="caution">
    <text evidence="2">The sequence shown here is derived from an EMBL/GenBank/DDBJ whole genome shotgun (WGS) entry which is preliminary data.</text>
</comment>
<feature type="domain" description="MaoC-like" evidence="1">
    <location>
        <begin position="266"/>
        <end position="307"/>
    </location>
</feature>
<protein>
    <submittedName>
        <fullName evidence="2">Ricin B lectin</fullName>
    </submittedName>
</protein>
<keyword evidence="2" id="KW-0430">Lectin</keyword>
<accession>A0A179HE64</accession>
<reference evidence="2 3" key="1">
    <citation type="submission" date="2016-01" db="EMBL/GenBank/DDBJ databases">
        <title>Biosynthesis of antibiotic leucinostatins and their inhibition on Phytophthora in bio-control Purpureocillium lilacinum.</title>
        <authorList>
            <person name="Wang G."/>
            <person name="Liu Z."/>
            <person name="Lin R."/>
            <person name="Li E."/>
            <person name="Mao Z."/>
            <person name="Ling J."/>
            <person name="Yin W."/>
            <person name="Xie B."/>
        </authorList>
    </citation>
    <scope>NUCLEOTIDE SEQUENCE [LARGE SCALE GENOMIC DNA]</scope>
    <source>
        <strain evidence="2">PLBJ-1</strain>
    </source>
</reference>
<dbReference type="Gene3D" id="3.10.129.10">
    <property type="entry name" value="Hotdog Thioesterase"/>
    <property type="match status" value="1"/>
</dbReference>
<dbReference type="PANTHER" id="PTHR43841:SF1">
    <property type="entry name" value="3-HYDROXYACYL-THIOESTER DEHYDRATASE X"/>
    <property type="match status" value="1"/>
</dbReference>
<dbReference type="Pfam" id="PF01575">
    <property type="entry name" value="MaoC_dehydratas"/>
    <property type="match status" value="1"/>
</dbReference>
<dbReference type="Proteomes" id="UP000078240">
    <property type="component" value="Unassembled WGS sequence"/>
</dbReference>
<dbReference type="PANTHER" id="PTHR43841">
    <property type="entry name" value="3-HYDROXYACYL-THIOESTER DEHYDRATASE HTDX-RELATED"/>
    <property type="match status" value="1"/>
</dbReference>
<sequence length="486" mass="54837">MIIETVVVLALFIFLTFKGASRLRHLWQLFRLMGESKFNVPMPISRLGALDVASVIALMALKYIYSFLGLLPKPQPDADGVHILLPEVTAIAKLRVTNRDERRFDLAAGGPGKDKSRRDNRIMFLPALVNPMLSLLLANRNCPVLPFGCVNTQNSFEVHDPTIARDAAALREDNCVVMAYFGGPERKGRRVKRGMEFDIRIVVIKFDSRGHGDAVMEQVITILAYLPASAKPKFRPAEASNDEPRVAWTGTRRNKVSLGLLSPRDWAAVCKDYNPIHMLRPMAMLFGFPGTIAHGNHVLAVATQQLLTASDTDDERFDDMRCKMIYSEAPFVLKVVFKRPMVLPLDLDVDPGLKHLTVLGVKSDLCTRDFNDADNDYTIEAQRLERERWLEAGASEETRLHGWLQADMMPMIGVRQMLMEADGWGLFSALTTFEIRLVESVCRRDMLAWSEHGVGGEWQDRPEPQPGSHEYYIALPRVYFRRLGEA</sequence>
<evidence type="ECO:0000313" key="2">
    <source>
        <dbReference type="EMBL" id="OAQ87810.1"/>
    </source>
</evidence>
<dbReference type="AlphaFoldDB" id="A0A179HE64"/>
<evidence type="ECO:0000313" key="3">
    <source>
        <dbReference type="Proteomes" id="UP000078240"/>
    </source>
</evidence>
<dbReference type="GO" id="GO:0030246">
    <property type="term" value="F:carbohydrate binding"/>
    <property type="evidence" value="ECO:0007669"/>
    <property type="project" value="UniProtKB-KW"/>
</dbReference>
<proteinExistence type="predicted"/>